<proteinExistence type="predicted"/>
<dbReference type="STRING" id="754476.Q7A_1964"/>
<dbReference type="EMBL" id="CP003390">
    <property type="protein sequence ID" value="AFI84781.1"/>
    <property type="molecule type" value="Genomic_DNA"/>
</dbReference>
<name>I1XK62_METNJ</name>
<reference evidence="1 2" key="1">
    <citation type="journal article" date="2012" name="J. Bacteriol.">
        <title>Complete genome sequences of Methylophaga sp. strain JAM1 and Methylophaga sp. strain JAM7.</title>
        <authorList>
            <person name="Villeneuve C."/>
            <person name="Martineau C."/>
            <person name="Mauffrey F."/>
            <person name="Villemur R."/>
        </authorList>
    </citation>
    <scope>NUCLEOTIDE SEQUENCE [LARGE SCALE GENOMIC DNA]</scope>
    <source>
        <strain evidence="1 2">JAM1</strain>
    </source>
</reference>
<dbReference type="PATRIC" id="fig|754476.3.peg.1942"/>
<evidence type="ECO:0000313" key="2">
    <source>
        <dbReference type="Proteomes" id="UP000009144"/>
    </source>
</evidence>
<sequence length="37" mass="4565">MPNEQMHPSDAREMHEYLKRKNLYDDIKNLRTSKFLD</sequence>
<dbReference type="HOGENOM" id="CLU_3345824_0_0_6"/>
<gene>
    <name evidence="1" type="ordered locus">Q7A_1964</name>
</gene>
<accession>I1XK62</accession>
<dbReference type="AlphaFoldDB" id="I1XK62"/>
<reference evidence="1 2" key="2">
    <citation type="journal article" date="2013" name="Int. J. Syst. Evol. Microbiol.">
        <title>Methylophaga nitratireducenticrescens sp. nov. and Methylophaga frappieri sp. nov., isolated from the biofilm of the methanol-fed denitrification system treating the seawater at the Montreal Biodome.</title>
        <authorList>
            <person name="Villeneuve C."/>
            <person name="Martineau C."/>
            <person name="Mauffrey F."/>
            <person name="Villemur R."/>
        </authorList>
    </citation>
    <scope>NUCLEOTIDE SEQUENCE [LARGE SCALE GENOMIC DNA]</scope>
    <source>
        <strain evidence="1 2">JAM1</strain>
    </source>
</reference>
<evidence type="ECO:0000313" key="1">
    <source>
        <dbReference type="EMBL" id="AFI84781.1"/>
    </source>
</evidence>
<organism evidence="1 2">
    <name type="scientific">Methylophaga nitratireducenticrescens</name>
    <dbReference type="NCBI Taxonomy" id="754476"/>
    <lineage>
        <taxon>Bacteria</taxon>
        <taxon>Pseudomonadati</taxon>
        <taxon>Pseudomonadota</taxon>
        <taxon>Gammaproteobacteria</taxon>
        <taxon>Thiotrichales</taxon>
        <taxon>Piscirickettsiaceae</taxon>
        <taxon>Methylophaga</taxon>
    </lineage>
</organism>
<dbReference type="Proteomes" id="UP000009144">
    <property type="component" value="Chromosome"/>
</dbReference>
<keyword evidence="2" id="KW-1185">Reference proteome</keyword>
<protein>
    <submittedName>
        <fullName evidence="1">Uncharacterized protein</fullName>
    </submittedName>
</protein>